<sequence length="269" mass="29372">MSSTSPRERLEQVLADLAAEGDQLDGWVADLPIQEWGAVTTPEGWTVAHQVGHLAWTDETSLAAVTDAEAFGALLKEAAQDPTGYVDTAADTWAAKPVPMLLDAWRAGRDALADALRAVPDGERVPWFGPPMSPTSMASARFMETWAHAHDVAETFGIEVPRTDRVRHVCHLGVRTRGFAYVMRGEEPPTSEVRVELAAPSGETWTWGEEGAEQRVTGDAWDFALLATRRRHRDDVDVRADGADADHWLDVAQAFAGLPGADPKRLSER</sequence>
<dbReference type="KEGG" id="aer:AERYTH_00335"/>
<dbReference type="InterPro" id="IPR024344">
    <property type="entry name" value="MDMPI_metal-binding"/>
</dbReference>
<dbReference type="Proteomes" id="UP000067689">
    <property type="component" value="Chromosome"/>
</dbReference>
<dbReference type="OrthoDB" id="113180at2"/>
<evidence type="ECO:0000313" key="2">
    <source>
        <dbReference type="EMBL" id="ALX03253.1"/>
    </source>
</evidence>
<dbReference type="InterPro" id="IPR017518">
    <property type="entry name" value="CHP03084"/>
</dbReference>
<evidence type="ECO:0000259" key="1">
    <source>
        <dbReference type="Pfam" id="PF11716"/>
    </source>
</evidence>
<dbReference type="Gene3D" id="1.20.120.450">
    <property type="entry name" value="dinb family like domain"/>
    <property type="match status" value="1"/>
</dbReference>
<evidence type="ECO:0000313" key="3">
    <source>
        <dbReference type="Proteomes" id="UP000067689"/>
    </source>
</evidence>
<dbReference type="NCBIfam" id="TIGR03084">
    <property type="entry name" value="TIGR03084 family metal-binding protein"/>
    <property type="match status" value="1"/>
</dbReference>
<protein>
    <submittedName>
        <fullName evidence="2">Wyosine base formation domain-containing protein</fullName>
    </submittedName>
</protein>
<organism evidence="2 3">
    <name type="scientific">Aeromicrobium erythreum</name>
    <dbReference type="NCBI Taxonomy" id="2041"/>
    <lineage>
        <taxon>Bacteria</taxon>
        <taxon>Bacillati</taxon>
        <taxon>Actinomycetota</taxon>
        <taxon>Actinomycetes</taxon>
        <taxon>Propionibacteriales</taxon>
        <taxon>Nocardioidaceae</taxon>
        <taxon>Aeromicrobium</taxon>
    </lineage>
</organism>
<dbReference type="InterPro" id="IPR017517">
    <property type="entry name" value="Maleyloyr_isom"/>
</dbReference>
<keyword evidence="3" id="KW-1185">Reference proteome</keyword>
<accession>A0A0U4CCU4</accession>
<proteinExistence type="predicted"/>
<feature type="domain" description="Mycothiol-dependent maleylpyruvate isomerase metal-binding" evidence="1">
    <location>
        <begin position="17"/>
        <end position="153"/>
    </location>
</feature>
<dbReference type="Pfam" id="PF11716">
    <property type="entry name" value="MDMPI_N"/>
    <property type="match status" value="1"/>
</dbReference>
<dbReference type="SUPFAM" id="SSF109854">
    <property type="entry name" value="DinB/YfiT-like putative metalloenzymes"/>
    <property type="match status" value="1"/>
</dbReference>
<dbReference type="PATRIC" id="fig|2041.4.peg.69"/>
<dbReference type="GO" id="GO:0046872">
    <property type="term" value="F:metal ion binding"/>
    <property type="evidence" value="ECO:0007669"/>
    <property type="project" value="InterPro"/>
</dbReference>
<dbReference type="STRING" id="2041.AERYTH_00335"/>
<gene>
    <name evidence="2" type="ORF">AERYTH_00335</name>
</gene>
<dbReference type="NCBIfam" id="TIGR03083">
    <property type="entry name" value="maleylpyruvate isomerase family mycothiol-dependent enzyme"/>
    <property type="match status" value="1"/>
</dbReference>
<dbReference type="InterPro" id="IPR034660">
    <property type="entry name" value="DinB/YfiT-like"/>
</dbReference>
<name>A0A0U4CCU4_9ACTN</name>
<dbReference type="EMBL" id="CP011502">
    <property type="protein sequence ID" value="ALX03253.1"/>
    <property type="molecule type" value="Genomic_DNA"/>
</dbReference>
<dbReference type="RefSeq" id="WP_067853105.1">
    <property type="nucleotide sequence ID" value="NZ_CP011502.1"/>
</dbReference>
<dbReference type="AlphaFoldDB" id="A0A0U4CCU4"/>
<reference evidence="2 3" key="1">
    <citation type="journal article" date="1991" name="Int. J. Syst. Bacteriol.">
        <title>Description of the erythromycin-producing bacterium Arthrobacter sp. strain NRRL B-3381 as Aeromicrobium erythreum gen. nov., sp. nov.</title>
        <authorList>
            <person name="Miller E.S."/>
            <person name="Woese C.R."/>
            <person name="Brenner S."/>
        </authorList>
    </citation>
    <scope>NUCLEOTIDE SEQUENCE [LARGE SCALE GENOMIC DNA]</scope>
    <source>
        <strain evidence="2 3">AR18</strain>
    </source>
</reference>